<dbReference type="WBParaSite" id="ACRNAN_scaffold256.g10748.t1">
    <property type="protein sequence ID" value="ACRNAN_scaffold256.g10748.t1"/>
    <property type="gene ID" value="ACRNAN_scaffold256.g10748"/>
</dbReference>
<dbReference type="AlphaFoldDB" id="A0A914DGS7"/>
<reference evidence="2" key="1">
    <citation type="submission" date="2022-11" db="UniProtKB">
        <authorList>
            <consortium name="WormBaseParasite"/>
        </authorList>
    </citation>
    <scope>IDENTIFICATION</scope>
</reference>
<accession>A0A914DGS7</accession>
<dbReference type="Gene3D" id="2.60.120.620">
    <property type="entry name" value="q2cbj1_9rhob like domain"/>
    <property type="match status" value="1"/>
</dbReference>
<dbReference type="InterPro" id="IPR018724">
    <property type="entry name" value="2OG-Fe_dioxygenase"/>
</dbReference>
<proteinExistence type="predicted"/>
<evidence type="ECO:0000313" key="1">
    <source>
        <dbReference type="Proteomes" id="UP000887540"/>
    </source>
</evidence>
<evidence type="ECO:0000313" key="2">
    <source>
        <dbReference type="WBParaSite" id="ACRNAN_scaffold256.g10748.t1"/>
    </source>
</evidence>
<keyword evidence="1" id="KW-1185">Reference proteome</keyword>
<organism evidence="1 2">
    <name type="scientific">Acrobeloides nanus</name>
    <dbReference type="NCBI Taxonomy" id="290746"/>
    <lineage>
        <taxon>Eukaryota</taxon>
        <taxon>Metazoa</taxon>
        <taxon>Ecdysozoa</taxon>
        <taxon>Nematoda</taxon>
        <taxon>Chromadorea</taxon>
        <taxon>Rhabditida</taxon>
        <taxon>Tylenchina</taxon>
        <taxon>Cephalobomorpha</taxon>
        <taxon>Cephaloboidea</taxon>
        <taxon>Cephalobidae</taxon>
        <taxon>Acrobeloides</taxon>
    </lineage>
</organism>
<dbReference type="GO" id="GO:0051213">
    <property type="term" value="F:dioxygenase activity"/>
    <property type="evidence" value="ECO:0007669"/>
    <property type="project" value="InterPro"/>
</dbReference>
<name>A0A914DGS7_9BILA</name>
<sequence length="131" mass="15307">MQSSYHFLPEDPTPGNRFRAYACYDFLPKDKTFLKRESNEYFQSKKYNYIDGGKIRKFHPICDQFLDNKLLKTLLAKDIALAQQLDVVNFDSTLELGLHQIRYAAKDTQPAYRNIASYEKTLSCSYAAWKC</sequence>
<dbReference type="Pfam" id="PF10014">
    <property type="entry name" value="2OG-Fe_Oxy_2"/>
    <property type="match status" value="1"/>
</dbReference>
<protein>
    <submittedName>
        <fullName evidence="2">Uncharacterized protein</fullName>
    </submittedName>
</protein>
<dbReference type="Proteomes" id="UP000887540">
    <property type="component" value="Unplaced"/>
</dbReference>